<evidence type="ECO:0000259" key="16">
    <source>
        <dbReference type="Pfam" id="PF20805"/>
    </source>
</evidence>
<dbReference type="Pfam" id="PF08441">
    <property type="entry name" value="Integrin_A_Ig_1"/>
    <property type="match status" value="1"/>
</dbReference>
<evidence type="ECO:0000256" key="6">
    <source>
        <dbReference type="ARBA" id="ARBA00022889"/>
    </source>
</evidence>
<dbReference type="Gene3D" id="1.20.5.930">
    <property type="entry name" value="Bicelle-embedded integrin alpha(iib) transmembrane segment"/>
    <property type="match status" value="1"/>
</dbReference>
<feature type="chain" id="PRO_5028508021" evidence="13">
    <location>
        <begin position="19"/>
        <end position="1032"/>
    </location>
</feature>
<reference evidence="17" key="3">
    <citation type="submission" date="2025-05" db="UniProtKB">
        <authorList>
            <consortium name="EnsemblMetazoa"/>
        </authorList>
    </citation>
    <scope>IDENTIFICATION</scope>
</reference>
<evidence type="ECO:0000313" key="19">
    <source>
        <dbReference type="RefSeq" id="XP_016972382.1"/>
    </source>
</evidence>
<keyword evidence="5" id="KW-0677">Repeat</keyword>
<keyword evidence="10 13" id="KW-0675">Receptor</keyword>
<dbReference type="FunFam" id="1.20.5.930:FF:000005">
    <property type="entry name" value="Integrin, alpha 10"/>
    <property type="match status" value="1"/>
</dbReference>
<dbReference type="SUPFAM" id="SSF69318">
    <property type="entry name" value="Integrin alpha N-terminal domain"/>
    <property type="match status" value="1"/>
</dbReference>
<dbReference type="PANTHER" id="PTHR23220:SF83">
    <property type="entry name" value="INTEGRIN ALPHA-PS3-RELATED"/>
    <property type="match status" value="1"/>
</dbReference>
<feature type="repeat" description="FG-GAP" evidence="12">
    <location>
        <begin position="105"/>
        <end position="168"/>
    </location>
</feature>
<dbReference type="FunFam" id="2.130.10.130:FF:000015">
    <property type="entry name" value="integrin alpha-PS3 isoform X1"/>
    <property type="match status" value="1"/>
</dbReference>
<evidence type="ECO:0000256" key="13">
    <source>
        <dbReference type="RuleBase" id="RU003762"/>
    </source>
</evidence>
<keyword evidence="9 13" id="KW-0472">Membrane</keyword>
<dbReference type="PRINTS" id="PR01185">
    <property type="entry name" value="INTEGRINA"/>
</dbReference>
<feature type="repeat" description="FG-GAP" evidence="12">
    <location>
        <begin position="303"/>
        <end position="364"/>
    </location>
</feature>
<feature type="repeat" description="FG-GAP" evidence="12">
    <location>
        <begin position="33"/>
        <end position="92"/>
    </location>
</feature>
<feature type="signal peptide" evidence="13">
    <location>
        <begin position="1"/>
        <end position="18"/>
    </location>
</feature>
<name>A0A6P4E3A9_DRORH</name>
<dbReference type="Gene3D" id="2.60.40.1510">
    <property type="entry name" value="ntegrin, alpha v. Chain A, domain 3"/>
    <property type="match status" value="1"/>
</dbReference>
<evidence type="ECO:0000256" key="5">
    <source>
        <dbReference type="ARBA" id="ARBA00022737"/>
    </source>
</evidence>
<evidence type="ECO:0000256" key="8">
    <source>
        <dbReference type="ARBA" id="ARBA00023037"/>
    </source>
</evidence>
<accession>A0A6P4E3A9</accession>
<keyword evidence="4 13" id="KW-0732">Signal</keyword>
<keyword evidence="3 13" id="KW-0812">Transmembrane</keyword>
<organism evidence="19">
    <name type="scientific">Drosophila rhopaloa</name>
    <name type="common">Fruit fly</name>
    <dbReference type="NCBI Taxonomy" id="1041015"/>
    <lineage>
        <taxon>Eukaryota</taxon>
        <taxon>Metazoa</taxon>
        <taxon>Ecdysozoa</taxon>
        <taxon>Arthropoda</taxon>
        <taxon>Hexapoda</taxon>
        <taxon>Insecta</taxon>
        <taxon>Pterygota</taxon>
        <taxon>Neoptera</taxon>
        <taxon>Endopterygota</taxon>
        <taxon>Diptera</taxon>
        <taxon>Brachycera</taxon>
        <taxon>Muscomorpha</taxon>
        <taxon>Ephydroidea</taxon>
        <taxon>Drosophilidae</taxon>
        <taxon>Drosophila</taxon>
        <taxon>Sophophora</taxon>
    </lineage>
</organism>
<dbReference type="GO" id="GO:0048513">
    <property type="term" value="P:animal organ development"/>
    <property type="evidence" value="ECO:0007669"/>
    <property type="project" value="UniProtKB-ARBA"/>
</dbReference>
<evidence type="ECO:0000256" key="3">
    <source>
        <dbReference type="ARBA" id="ARBA00022692"/>
    </source>
</evidence>
<protein>
    <submittedName>
        <fullName evidence="19">Integrin alpha-PS3-like</fullName>
    </submittedName>
</protein>
<evidence type="ECO:0000259" key="15">
    <source>
        <dbReference type="Pfam" id="PF08441"/>
    </source>
</evidence>
<feature type="domain" description="Integrin alpha second immunoglobulin-like" evidence="16">
    <location>
        <begin position="615"/>
        <end position="731"/>
    </location>
</feature>
<keyword evidence="8 13" id="KW-0401">Integrin</keyword>
<feature type="transmembrane region" description="Helical" evidence="13">
    <location>
        <begin position="963"/>
        <end position="987"/>
    </location>
</feature>
<keyword evidence="6 13" id="KW-0130">Cell adhesion</keyword>
<dbReference type="GO" id="GO:0007229">
    <property type="term" value="P:integrin-mediated signaling pathway"/>
    <property type="evidence" value="ECO:0007669"/>
    <property type="project" value="UniProtKB-KW"/>
</dbReference>
<evidence type="ECO:0000256" key="1">
    <source>
        <dbReference type="ARBA" id="ARBA00004479"/>
    </source>
</evidence>
<dbReference type="GO" id="GO:0009897">
    <property type="term" value="C:external side of plasma membrane"/>
    <property type="evidence" value="ECO:0007669"/>
    <property type="project" value="TreeGrafter"/>
</dbReference>
<dbReference type="Pfam" id="PF01839">
    <property type="entry name" value="FG-GAP"/>
    <property type="match status" value="3"/>
</dbReference>
<feature type="repeat" description="FG-GAP" evidence="12">
    <location>
        <begin position="365"/>
        <end position="420"/>
    </location>
</feature>
<evidence type="ECO:0000256" key="7">
    <source>
        <dbReference type="ARBA" id="ARBA00022989"/>
    </source>
</evidence>
<dbReference type="GeneID" id="108039808"/>
<keyword evidence="14" id="KW-0175">Coiled coil</keyword>
<dbReference type="InterPro" id="IPR048285">
    <property type="entry name" value="Integrin_alpha_Ig-like_2"/>
</dbReference>
<proteinExistence type="inferred from homology"/>
<dbReference type="EnsemblMetazoa" id="XM_017116893.1">
    <property type="protein sequence ID" value="XP_016972382.1"/>
    <property type="gene ID" value="LOC108039808"/>
</dbReference>
<dbReference type="PANTHER" id="PTHR23220">
    <property type="entry name" value="INTEGRIN ALPHA"/>
    <property type="match status" value="1"/>
</dbReference>
<evidence type="ECO:0000256" key="9">
    <source>
        <dbReference type="ARBA" id="ARBA00023136"/>
    </source>
</evidence>
<dbReference type="AlphaFoldDB" id="A0A6P4E3A9"/>
<evidence type="ECO:0000256" key="14">
    <source>
        <dbReference type="SAM" id="Coils"/>
    </source>
</evidence>
<feature type="domain" description="Integrin alpha first immunoglubulin-like" evidence="15">
    <location>
        <begin position="476"/>
        <end position="612"/>
    </location>
</feature>
<dbReference type="InterPro" id="IPR000413">
    <property type="entry name" value="Integrin_alpha"/>
</dbReference>
<dbReference type="GO" id="GO:0033627">
    <property type="term" value="P:cell adhesion mediated by integrin"/>
    <property type="evidence" value="ECO:0007669"/>
    <property type="project" value="TreeGrafter"/>
</dbReference>
<dbReference type="Gene3D" id="2.60.40.1460">
    <property type="entry name" value="Integrin domains. Chain A, domain 2"/>
    <property type="match status" value="1"/>
</dbReference>
<feature type="repeat" description="FG-GAP" evidence="12">
    <location>
        <begin position="427"/>
        <end position="489"/>
    </location>
</feature>
<dbReference type="InterPro" id="IPR013517">
    <property type="entry name" value="FG-GAP"/>
</dbReference>
<dbReference type="InterPro" id="IPR032695">
    <property type="entry name" value="Integrin_dom_sf"/>
</dbReference>
<dbReference type="GO" id="GO:0007160">
    <property type="term" value="P:cell-matrix adhesion"/>
    <property type="evidence" value="ECO:0007669"/>
    <property type="project" value="UniProtKB-ARBA"/>
</dbReference>
<dbReference type="SUPFAM" id="SSF69179">
    <property type="entry name" value="Integrin domains"/>
    <property type="match status" value="2"/>
</dbReference>
<evidence type="ECO:0000256" key="12">
    <source>
        <dbReference type="PROSITE-ProRule" id="PRU00803"/>
    </source>
</evidence>
<dbReference type="Pfam" id="PF20805">
    <property type="entry name" value="Integrin_A_Ig_2"/>
    <property type="match status" value="1"/>
</dbReference>
<feature type="coiled-coil region" evidence="14">
    <location>
        <begin position="997"/>
        <end position="1024"/>
    </location>
</feature>
<dbReference type="GO" id="GO:0005178">
    <property type="term" value="F:integrin binding"/>
    <property type="evidence" value="ECO:0007669"/>
    <property type="project" value="TreeGrafter"/>
</dbReference>
<dbReference type="Proteomes" id="UP001652680">
    <property type="component" value="Unassembled WGS sequence"/>
</dbReference>
<comment type="similarity">
    <text evidence="2 13">Belongs to the integrin alpha chain family.</text>
</comment>
<keyword evidence="7 13" id="KW-1133">Transmembrane helix</keyword>
<evidence type="ECO:0000256" key="2">
    <source>
        <dbReference type="ARBA" id="ARBA00008054"/>
    </source>
</evidence>
<evidence type="ECO:0000256" key="4">
    <source>
        <dbReference type="ARBA" id="ARBA00022729"/>
    </source>
</evidence>
<dbReference type="OrthoDB" id="7857701at2759"/>
<evidence type="ECO:0000313" key="17">
    <source>
        <dbReference type="EnsemblMetazoa" id="XP_016972382.1"/>
    </source>
</evidence>
<keyword evidence="11" id="KW-0325">Glycoprotein</keyword>
<dbReference type="Gene3D" id="2.130.10.130">
    <property type="entry name" value="Integrin alpha, N-terminal"/>
    <property type="match status" value="1"/>
</dbReference>
<dbReference type="GO" id="GO:0008305">
    <property type="term" value="C:integrin complex"/>
    <property type="evidence" value="ECO:0007669"/>
    <property type="project" value="InterPro"/>
</dbReference>
<dbReference type="InterPro" id="IPR013519">
    <property type="entry name" value="Int_alpha_beta-p"/>
</dbReference>
<evidence type="ECO:0000256" key="10">
    <source>
        <dbReference type="ARBA" id="ARBA00023170"/>
    </source>
</evidence>
<reference evidence="19" key="2">
    <citation type="submission" date="2025-04" db="UniProtKB">
        <authorList>
            <consortium name="RefSeq"/>
        </authorList>
    </citation>
    <scope>IDENTIFICATION</scope>
</reference>
<dbReference type="RefSeq" id="XP_016972382.1">
    <property type="nucleotide sequence ID" value="XM_017116893.1"/>
</dbReference>
<dbReference type="InterPro" id="IPR013649">
    <property type="entry name" value="Integrin_alpha_Ig-like_1"/>
</dbReference>
<evidence type="ECO:0000313" key="18">
    <source>
        <dbReference type="Proteomes" id="UP001652680"/>
    </source>
</evidence>
<reference evidence="18" key="1">
    <citation type="journal article" date="2021" name="Elife">
        <title>Highly contiguous assemblies of 101 drosophilid genomes.</title>
        <authorList>
            <person name="Kim B.Y."/>
            <person name="Wang J.R."/>
            <person name="Miller D.E."/>
            <person name="Barmina O."/>
            <person name="Delaney E."/>
            <person name="Thompson A."/>
            <person name="Comeault A.A."/>
            <person name="Peede D."/>
            <person name="D'Agostino E.R."/>
            <person name="Pelaez J."/>
            <person name="Aguilar J.M."/>
            <person name="Haji D."/>
            <person name="Matsunaga T."/>
            <person name="Armstrong E.E."/>
            <person name="Zych M."/>
            <person name="Ogawa Y."/>
            <person name="Stamenkovic-Radak M."/>
            <person name="Jelic M."/>
            <person name="Veselinovic M.S."/>
            <person name="Tanaskovic M."/>
            <person name="Eric P."/>
            <person name="Gao J.J."/>
            <person name="Katoh T.K."/>
            <person name="Toda M.J."/>
            <person name="Watabe H."/>
            <person name="Watada M."/>
            <person name="Davis J.S."/>
            <person name="Moyle L.C."/>
            <person name="Manoli G."/>
            <person name="Bertolini E."/>
            <person name="Kostal V."/>
            <person name="Hawley R.S."/>
            <person name="Takahashi A."/>
            <person name="Jones C.D."/>
            <person name="Price D.K."/>
            <person name="Whiteman N."/>
            <person name="Kopp A."/>
            <person name="Matute D.R."/>
            <person name="Petrov D.A."/>
        </authorList>
    </citation>
    <scope>NUCLEOTIDE SEQUENCE [LARGE SCALE GENOMIC DNA]</scope>
</reference>
<dbReference type="SMART" id="SM00191">
    <property type="entry name" value="Int_alpha"/>
    <property type="match status" value="5"/>
</dbReference>
<keyword evidence="18" id="KW-1185">Reference proteome</keyword>
<dbReference type="GO" id="GO:0007157">
    <property type="term" value="P:heterophilic cell-cell adhesion via plasma membrane cell adhesion molecules"/>
    <property type="evidence" value="ECO:0007669"/>
    <property type="project" value="UniProtKB-ARBA"/>
</dbReference>
<dbReference type="InterPro" id="IPR028994">
    <property type="entry name" value="Integrin_alpha_N"/>
</dbReference>
<dbReference type="PROSITE" id="PS51470">
    <property type="entry name" value="FG_GAP"/>
    <property type="match status" value="5"/>
</dbReference>
<evidence type="ECO:0000256" key="11">
    <source>
        <dbReference type="ARBA" id="ARBA00023180"/>
    </source>
</evidence>
<dbReference type="GO" id="GO:0001555">
    <property type="term" value="P:oocyte growth"/>
    <property type="evidence" value="ECO:0007669"/>
    <property type="project" value="UniProtKB-ARBA"/>
</dbReference>
<comment type="subcellular location">
    <subcellularLocation>
        <location evidence="1 13">Membrane</location>
        <topology evidence="1 13">Single-pass type I membrane protein</topology>
    </subcellularLocation>
</comment>
<sequence length="1032" mass="116171">MCRLLLLVFLALQYNTEAFNISPSPNQVKKFPNLKTHLKQTRSSYFGYTLVIRNTSIIVGAPRAQSTIEPQNNINETGAIYWCPLTNDACSPYVLDSEGNVNASRKDEYHSIRKDFQWLGGSMDGGTRDTDKLLVCAPRLYAQSIIQNNNYMNGVCYWLQNTTNSSNSTLKQVNRISPLRAKNMQVVNDSYYYIMAELGLSAHVTDNNLKFLIGAPGIDTWRGSVILVEDVASKKNTPEYHKTHVLQPKNWQQPYDSTFGYAVSSGYFDSLNTSHLLYVATAPHANNRSGEAYIFDVRGESIQRYKDFRGEKFGEYFGYSVLAEDLNGDGKTDVIISAPFHSLDGCIESGAVYVFINKGLYEFDLKILRSPLKTNARFGTTLSRLGDINHDGYYDVAVGAPFAGNGSVFIYLGGEFGLRDQPSQRLDAPSQQPSKYGSHMFGHGLSRGLDIDGNGFNDFAIGAPNAEAVYLYRTYPVVKIHASLRLETRQIKPEQEKVKITACFRLSTTAKEVRVQKQELVIRVTIDKKLNRAWFVKTQHNEMILRKTASPDENCTDFDIQLLHSKYIFVPIDLNMHYELTQKIPHSSEFCETCAIVDPKEPKSCTEAIVFITGCASEVCVADLEIRSKNLSSTFILGTADTIGLSYEITNNGETAYLPQFNVTSTPRLAFSQVPGNCKVADAVMVCDLNRGQPLAKGDSDSVTISFDVSYLRGQSLIIHAEVFSTGYEKNSTDNQHIDKISLTEFTEIEASGAPINGQTVLKHYPYSAEIINHYEIRSGGPSTIEELTLSFYIPVAYKANDSMEVIHIINITSLKTQATYDSQSLSVALYDQNNTLLNGYPFENVNSSAVRRRRDLSQEANAQLNELLIEDIPPKDRSIVLDCRETNMTICIRAEMLVQFRPSKPINLNISFNVDLREVKDHWEYFVIMTDLKLLKKGDLKSESFQINRKFEPNVIYKPFQLVIWIIIIAVIGGLLLVAALCYALHKFGFFKRGKKQELKKLIRESFQVLDEVEEEEEALNTEEPEAFNIY</sequence>
<gene>
    <name evidence="19" type="primary">LOC108039808</name>
    <name evidence="17" type="synonym">108039808</name>
</gene>